<sequence>MRADFGLAKQKQENSKLTSVVGTILYSCPEVVKSEPYGEKADVWASGCVLYQMATLNPPFYSTNMLSLATKIVEAVYEPVPRGIYTTKVSAVIKKCLTPDAEIRPDIVEVSSMISDVMMKYLDGLSNSQLVLEKKLERERRRTQRYFMEANRNAIKCHHQLAVLSQEHYEKSSLSSSSSGAASLKSEFSENIDILSENLHKFSGKDEEKNETLSDDNCILENREKDIFSEFDDELDIADHSSSSSSSPLKESAFEITLEFQDSDQDPVISLLPVFLNLF</sequence>
<name>A0A2D4HC99_MICLE</name>
<accession>A0A2D4HC99</accession>
<dbReference type="SUPFAM" id="SSF56112">
    <property type="entry name" value="Protein kinase-like (PK-like)"/>
    <property type="match status" value="1"/>
</dbReference>
<dbReference type="EMBL" id="IACK01018396">
    <property type="protein sequence ID" value="LAA69580.1"/>
    <property type="molecule type" value="Transcribed_RNA"/>
</dbReference>
<evidence type="ECO:0000256" key="3">
    <source>
        <dbReference type="ARBA" id="ARBA00022777"/>
    </source>
</evidence>
<dbReference type="PANTHER" id="PTHR43671:SF92">
    <property type="entry name" value="SERINE_THREONINE-PROTEIN KINASE NEK10"/>
    <property type="match status" value="1"/>
</dbReference>
<dbReference type="PROSITE" id="PS50011">
    <property type="entry name" value="PROTEIN_KINASE_DOM"/>
    <property type="match status" value="1"/>
</dbReference>
<dbReference type="GO" id="GO:1902749">
    <property type="term" value="P:regulation of cell cycle G2/M phase transition"/>
    <property type="evidence" value="ECO:0007669"/>
    <property type="project" value="TreeGrafter"/>
</dbReference>
<dbReference type="InterPro" id="IPR050660">
    <property type="entry name" value="NEK_Ser/Thr_kinase"/>
</dbReference>
<keyword evidence="1" id="KW-0808">Transferase</keyword>
<dbReference type="AlphaFoldDB" id="A0A2D4HC99"/>
<proteinExistence type="predicted"/>
<dbReference type="PANTHER" id="PTHR43671">
    <property type="entry name" value="SERINE/THREONINE-PROTEIN KINASE NEK"/>
    <property type="match status" value="1"/>
</dbReference>
<keyword evidence="2" id="KW-0547">Nucleotide-binding</keyword>
<dbReference type="GO" id="GO:0005524">
    <property type="term" value="F:ATP binding"/>
    <property type="evidence" value="ECO:0007669"/>
    <property type="project" value="UniProtKB-KW"/>
</dbReference>
<dbReference type="Gene3D" id="1.10.510.10">
    <property type="entry name" value="Transferase(Phosphotransferase) domain 1"/>
    <property type="match status" value="1"/>
</dbReference>
<reference evidence="6" key="1">
    <citation type="submission" date="2017-07" db="EMBL/GenBank/DDBJ databases">
        <authorList>
            <person name="Mikheyev A."/>
            <person name="Grau M."/>
        </authorList>
    </citation>
    <scope>NUCLEOTIDE SEQUENCE</scope>
    <source>
        <tissue evidence="6">Venom_gland</tissue>
    </source>
</reference>
<dbReference type="PROSITE" id="PS51257">
    <property type="entry name" value="PROKAR_LIPOPROTEIN"/>
    <property type="match status" value="1"/>
</dbReference>
<evidence type="ECO:0000313" key="6">
    <source>
        <dbReference type="EMBL" id="LAA69580.1"/>
    </source>
</evidence>
<keyword evidence="4" id="KW-0067">ATP-binding</keyword>
<organism evidence="6">
    <name type="scientific">Micrurus lemniscatus lemniscatus</name>
    <dbReference type="NCBI Taxonomy" id="129467"/>
    <lineage>
        <taxon>Eukaryota</taxon>
        <taxon>Metazoa</taxon>
        <taxon>Chordata</taxon>
        <taxon>Craniata</taxon>
        <taxon>Vertebrata</taxon>
        <taxon>Euteleostomi</taxon>
        <taxon>Lepidosauria</taxon>
        <taxon>Squamata</taxon>
        <taxon>Bifurcata</taxon>
        <taxon>Unidentata</taxon>
        <taxon>Episquamata</taxon>
        <taxon>Toxicofera</taxon>
        <taxon>Serpentes</taxon>
        <taxon>Colubroidea</taxon>
        <taxon>Elapidae</taxon>
        <taxon>Elapinae</taxon>
        <taxon>Micrurus</taxon>
    </lineage>
</organism>
<dbReference type="GO" id="GO:0004674">
    <property type="term" value="F:protein serine/threonine kinase activity"/>
    <property type="evidence" value="ECO:0007669"/>
    <property type="project" value="TreeGrafter"/>
</dbReference>
<evidence type="ECO:0000259" key="5">
    <source>
        <dbReference type="PROSITE" id="PS50011"/>
    </source>
</evidence>
<feature type="domain" description="Protein kinase" evidence="5">
    <location>
        <begin position="1"/>
        <end position="122"/>
    </location>
</feature>
<evidence type="ECO:0000256" key="4">
    <source>
        <dbReference type="ARBA" id="ARBA00022840"/>
    </source>
</evidence>
<protein>
    <recommendedName>
        <fullName evidence="5">Protein kinase domain-containing protein</fullName>
    </recommendedName>
</protein>
<evidence type="ECO:0000256" key="2">
    <source>
        <dbReference type="ARBA" id="ARBA00022741"/>
    </source>
</evidence>
<dbReference type="Pfam" id="PF00069">
    <property type="entry name" value="Pkinase"/>
    <property type="match status" value="1"/>
</dbReference>
<keyword evidence="3" id="KW-0418">Kinase</keyword>
<dbReference type="InterPro" id="IPR011009">
    <property type="entry name" value="Kinase-like_dom_sf"/>
</dbReference>
<dbReference type="InterPro" id="IPR000719">
    <property type="entry name" value="Prot_kinase_dom"/>
</dbReference>
<reference evidence="6" key="2">
    <citation type="submission" date="2017-11" db="EMBL/GenBank/DDBJ databases">
        <title>Coralsnake Venomics: Analyses of Venom Gland Transcriptomes and Proteomes of Six Brazilian Taxa.</title>
        <authorList>
            <person name="Aird S.D."/>
            <person name="Jorge da Silva N."/>
            <person name="Qiu L."/>
            <person name="Villar-Briones A."/>
            <person name="Aparecida-Saddi V."/>
            <person name="Campos-Telles M.P."/>
            <person name="Grau M."/>
            <person name="Mikheyev A.S."/>
        </authorList>
    </citation>
    <scope>NUCLEOTIDE SEQUENCE</scope>
    <source>
        <tissue evidence="6">Venom_gland</tissue>
    </source>
</reference>
<evidence type="ECO:0000256" key="1">
    <source>
        <dbReference type="ARBA" id="ARBA00022679"/>
    </source>
</evidence>